<sequence length="292" mass="33054">MKTILEINHLNKSFDKQNILHDVNLKINSHSIIALVGANGAGKTTLINLILDLLPIDSGYVKFLIDDNWKKVTGVMMQDNISLHRIKVKEIIELSRSYFDKPLPYTELLTIANLKTQENSFMSELSGGQKRRLSFALALAGDPQILFLDEPTVGLDSNARNDFWKEIDQLRKNGKTIFVTSHYLEELENIADRFLILQNGTIAFDGTIQELRSRKGQVLIEFDSNLAAAIFNNLNMVISINQIGQHYQIITNRPNDLITALNPYLSAITNLQIKQTNLDTMLLNYQEDSTHA</sequence>
<dbReference type="InterPro" id="IPR027417">
    <property type="entry name" value="P-loop_NTPase"/>
</dbReference>
<dbReference type="SUPFAM" id="SSF52540">
    <property type="entry name" value="P-loop containing nucleoside triphosphate hydrolases"/>
    <property type="match status" value="1"/>
</dbReference>
<evidence type="ECO:0000256" key="1">
    <source>
        <dbReference type="ARBA" id="ARBA00022448"/>
    </source>
</evidence>
<evidence type="ECO:0000256" key="3">
    <source>
        <dbReference type="ARBA" id="ARBA00022840"/>
    </source>
</evidence>
<reference evidence="5" key="1">
    <citation type="submission" date="2018-01" db="EMBL/GenBank/DDBJ databases">
        <title>Genome sequnecing of Lactobacillus formosensis KACC 18721.</title>
        <authorList>
            <person name="Kim S.-J."/>
            <person name="Heo J."/>
        </authorList>
    </citation>
    <scope>NUCLEOTIDE SEQUENCE</scope>
    <source>
        <strain evidence="5">KACC 18721</strain>
    </source>
</reference>
<dbReference type="InterPro" id="IPR017871">
    <property type="entry name" value="ABC_transporter-like_CS"/>
</dbReference>
<dbReference type="InterPro" id="IPR003439">
    <property type="entry name" value="ABC_transporter-like_ATP-bd"/>
</dbReference>
<protein>
    <submittedName>
        <fullName evidence="5">ABC transporter ATP-binding protein</fullName>
    </submittedName>
</protein>
<dbReference type="PROSITE" id="PS50893">
    <property type="entry name" value="ABC_TRANSPORTER_2"/>
    <property type="match status" value="1"/>
</dbReference>
<comment type="caution">
    <text evidence="5">The sequence shown here is derived from an EMBL/GenBank/DDBJ whole genome shotgun (WGS) entry which is preliminary data.</text>
</comment>
<dbReference type="SMART" id="SM00382">
    <property type="entry name" value="AAA"/>
    <property type="match status" value="1"/>
</dbReference>
<dbReference type="InterPro" id="IPR050763">
    <property type="entry name" value="ABC_transporter_ATP-binding"/>
</dbReference>
<accession>A0A2P4R646</accession>
<feature type="domain" description="ABC transporter" evidence="4">
    <location>
        <begin position="5"/>
        <end position="224"/>
    </location>
</feature>
<evidence type="ECO:0000313" key="5">
    <source>
        <dbReference type="EMBL" id="POH36721.1"/>
    </source>
</evidence>
<dbReference type="Pfam" id="PF00005">
    <property type="entry name" value="ABC_tran"/>
    <property type="match status" value="1"/>
</dbReference>
<dbReference type="AlphaFoldDB" id="A0A2P4R646"/>
<dbReference type="InterPro" id="IPR003593">
    <property type="entry name" value="AAA+_ATPase"/>
</dbReference>
<keyword evidence="2" id="KW-0547">Nucleotide-binding</keyword>
<dbReference type="GO" id="GO:0005524">
    <property type="term" value="F:ATP binding"/>
    <property type="evidence" value="ECO:0007669"/>
    <property type="project" value="UniProtKB-KW"/>
</dbReference>
<keyword evidence="3 5" id="KW-0067">ATP-binding</keyword>
<dbReference type="EMBL" id="PPWZ01000045">
    <property type="protein sequence ID" value="POH36721.1"/>
    <property type="molecule type" value="Genomic_DNA"/>
</dbReference>
<dbReference type="GO" id="GO:0016887">
    <property type="term" value="F:ATP hydrolysis activity"/>
    <property type="evidence" value="ECO:0007669"/>
    <property type="project" value="InterPro"/>
</dbReference>
<name>A0A2P4R646_9LACO</name>
<dbReference type="Gene3D" id="3.40.50.300">
    <property type="entry name" value="P-loop containing nucleotide triphosphate hydrolases"/>
    <property type="match status" value="1"/>
</dbReference>
<organism evidence="5">
    <name type="scientific">Companilactobacillus formosensis</name>
    <dbReference type="NCBI Taxonomy" id="1617889"/>
    <lineage>
        <taxon>Bacteria</taxon>
        <taxon>Bacillati</taxon>
        <taxon>Bacillota</taxon>
        <taxon>Bacilli</taxon>
        <taxon>Lactobacillales</taxon>
        <taxon>Lactobacillaceae</taxon>
        <taxon>Companilactobacillus</taxon>
    </lineage>
</organism>
<dbReference type="CDD" id="cd03230">
    <property type="entry name" value="ABC_DR_subfamily_A"/>
    <property type="match status" value="1"/>
</dbReference>
<keyword evidence="1" id="KW-0813">Transport</keyword>
<evidence type="ECO:0000259" key="4">
    <source>
        <dbReference type="PROSITE" id="PS50893"/>
    </source>
</evidence>
<evidence type="ECO:0000256" key="2">
    <source>
        <dbReference type="ARBA" id="ARBA00022741"/>
    </source>
</evidence>
<dbReference type="PROSITE" id="PS00211">
    <property type="entry name" value="ABC_TRANSPORTER_1"/>
    <property type="match status" value="1"/>
</dbReference>
<dbReference type="PANTHER" id="PTHR42711:SF17">
    <property type="entry name" value="ABC TRANSPORTER ATP-BINDING PROTEIN"/>
    <property type="match status" value="1"/>
</dbReference>
<proteinExistence type="predicted"/>
<gene>
    <name evidence="5" type="ORF">C2R26_06705</name>
</gene>
<dbReference type="PANTHER" id="PTHR42711">
    <property type="entry name" value="ABC TRANSPORTER ATP-BINDING PROTEIN"/>
    <property type="match status" value="1"/>
</dbReference>